<keyword evidence="14" id="KW-0234">DNA repair</keyword>
<accession>A0A232LML8</accession>
<feature type="active site" description="Nucleophile; Schiff-base intermediate with DNA; for 5'-dRP lyase activity" evidence="18">
    <location>
        <position position="448"/>
    </location>
</feature>
<gene>
    <name evidence="21" type="ORF">Egran_06837</name>
</gene>
<dbReference type="InterPro" id="IPR036420">
    <property type="entry name" value="BRCT_dom_sf"/>
</dbReference>
<dbReference type="InterPro" id="IPR028207">
    <property type="entry name" value="DNA_pol_B_palm_palm"/>
</dbReference>
<evidence type="ECO:0000256" key="10">
    <source>
        <dbReference type="ARBA" id="ARBA00022723"/>
    </source>
</evidence>
<comment type="catalytic activity">
    <reaction evidence="17">
        <text>DNA(n) + a 2'-deoxyribonucleoside 5'-triphosphate = DNA(n+1) + diphosphate</text>
        <dbReference type="Rhea" id="RHEA:22508"/>
        <dbReference type="Rhea" id="RHEA-COMP:17339"/>
        <dbReference type="Rhea" id="RHEA-COMP:17340"/>
        <dbReference type="ChEBI" id="CHEBI:33019"/>
        <dbReference type="ChEBI" id="CHEBI:61560"/>
        <dbReference type="ChEBI" id="CHEBI:173112"/>
        <dbReference type="EC" id="2.7.7.7"/>
    </reaction>
</comment>
<dbReference type="InterPro" id="IPR002054">
    <property type="entry name" value="DNA-dir_DNA_pol_X"/>
</dbReference>
<evidence type="ECO:0000256" key="17">
    <source>
        <dbReference type="ARBA" id="ARBA00049244"/>
    </source>
</evidence>
<evidence type="ECO:0000256" key="13">
    <source>
        <dbReference type="ARBA" id="ARBA00023125"/>
    </source>
</evidence>
<evidence type="ECO:0000256" key="6">
    <source>
        <dbReference type="ARBA" id="ARBA00022634"/>
    </source>
</evidence>
<dbReference type="Gene3D" id="3.40.50.10190">
    <property type="entry name" value="BRCT domain"/>
    <property type="match status" value="1"/>
</dbReference>
<dbReference type="PANTHER" id="PTHR11276">
    <property type="entry name" value="DNA POLYMERASE TYPE-X FAMILY MEMBER"/>
    <property type="match status" value="1"/>
</dbReference>
<proteinExistence type="inferred from homology"/>
<evidence type="ECO:0000256" key="8">
    <source>
        <dbReference type="ARBA" id="ARBA00022695"/>
    </source>
</evidence>
<dbReference type="FunFam" id="1.10.150.110:FF:000005">
    <property type="entry name" value="DNA polymerase POL4"/>
    <property type="match status" value="1"/>
</dbReference>
<evidence type="ECO:0000256" key="3">
    <source>
        <dbReference type="ARBA" id="ARBA00008323"/>
    </source>
</evidence>
<dbReference type="InterPro" id="IPR001357">
    <property type="entry name" value="BRCT_dom"/>
</dbReference>
<keyword evidence="15" id="KW-0456">Lyase</keyword>
<dbReference type="AlphaFoldDB" id="A0A232LML8"/>
<dbReference type="GO" id="GO:0003677">
    <property type="term" value="F:DNA binding"/>
    <property type="evidence" value="ECO:0007669"/>
    <property type="project" value="UniProtKB-KW"/>
</dbReference>
<comment type="cofactor">
    <cofactor evidence="1">
        <name>Mn(2+)</name>
        <dbReference type="ChEBI" id="CHEBI:29035"/>
    </cofactor>
</comment>
<feature type="region of interest" description="Disordered" evidence="19">
    <location>
        <begin position="37"/>
        <end position="70"/>
    </location>
</feature>
<dbReference type="SUPFAM" id="SSF52113">
    <property type="entry name" value="BRCT domain"/>
    <property type="match status" value="1"/>
</dbReference>
<feature type="compositionally biased region" description="Polar residues" evidence="19">
    <location>
        <begin position="53"/>
        <end position="70"/>
    </location>
</feature>
<comment type="similarity">
    <text evidence="3">Belongs to the DNA polymerase type-X family.</text>
</comment>
<dbReference type="Pfam" id="PF10391">
    <property type="entry name" value="DNA_pol_lambd_f"/>
    <property type="match status" value="1"/>
</dbReference>
<keyword evidence="13" id="KW-0238">DNA-binding</keyword>
<dbReference type="FunFam" id="3.30.210.10:FF:000001">
    <property type="entry name" value="DNA polymerase lambda"/>
    <property type="match status" value="1"/>
</dbReference>
<dbReference type="PROSITE" id="PS00522">
    <property type="entry name" value="DNA_POLYMERASE_X"/>
    <property type="match status" value="1"/>
</dbReference>
<dbReference type="InterPro" id="IPR002008">
    <property type="entry name" value="DNA_pol_X_beta-like"/>
</dbReference>
<keyword evidence="7" id="KW-0808">Transferase</keyword>
<sequence length="714" mass="80618">MDAEITKGKQAFFKELEDLDNVSEGSGENSEILRKAFRTAEKSRNMAPPLSRPSATDHVNPTSLSRTPSVLQSKVQCAAADSDDVVVKETPYPKQSVPRNVGGKRKRGAASDTIIDDSALNLRIAEKPRPSGIVGRKRKKDPWSAKIIPEAQQIFKGLWFFFLPNNDIAPARRLRIQRCQEYGAIWTQQWGMHVSHVIVEKDLGFQDVLKYLKLENFPPSIALVNQDYPSDCIEFRTVLSPSQSRFLVKGHQPTIPKVHAPCNDEAPNSPPLKRPRRRDRHTPSPSPSPEDGQTKPLAGTSEPESAANLSNAEHQPPNTECDVLKEFIQEAKGMRDLPLDPWGDEDPVISGSSDQESHPREENQPIPDWQKKFTCMQKHDSDSANDNTNSRTIEVLQQMLNYYTQTSDHWRVIAYRKAIGALRRQRQKICTKSQALAIPGIGERLADKIEEIVCTNRLRRLENTNVTDEDRALRLFLGVYGVGFTQASKWVALGYRDLEDLRAKANLSRNQQIGVEHFHDFQQRIPRAEVKEHGEFVRKEIQKVDAGVEVIVGGSYRRGAADCGDIDVLITKPDASMEQIRTMMMDSVVPILFQKGFLQASLAISSRESGSKWHGASALPGKQIWRRIDLLFVPGDELGAALLYFTGNDIFNRSMRLLARKKGMCLNQHGLYKDVMRGSNQVKISRGSLFESRDEKRIFEILQVPWRPPEHRIC</sequence>
<dbReference type="PROSITE" id="PS50172">
    <property type="entry name" value="BRCT"/>
    <property type="match status" value="1"/>
</dbReference>
<evidence type="ECO:0000256" key="11">
    <source>
        <dbReference type="ARBA" id="ARBA00022763"/>
    </source>
</evidence>
<feature type="region of interest" description="Disordered" evidence="19">
    <location>
        <begin position="253"/>
        <end position="318"/>
    </location>
</feature>
<dbReference type="GO" id="GO:0005634">
    <property type="term" value="C:nucleus"/>
    <property type="evidence" value="ECO:0007669"/>
    <property type="project" value="UniProtKB-SubCell"/>
</dbReference>
<dbReference type="PRINTS" id="PR00870">
    <property type="entry name" value="DNAPOLXBETA"/>
</dbReference>
<dbReference type="Pfam" id="PF14791">
    <property type="entry name" value="DNA_pol_B_thumb"/>
    <property type="match status" value="1"/>
</dbReference>
<keyword evidence="8" id="KW-0548">Nucleotidyltransferase</keyword>
<dbReference type="FunFam" id="1.10.150.20:FF:000010">
    <property type="entry name" value="DNA polymerase lambda"/>
    <property type="match status" value="1"/>
</dbReference>
<dbReference type="GO" id="GO:0016829">
    <property type="term" value="F:lyase activity"/>
    <property type="evidence" value="ECO:0007669"/>
    <property type="project" value="UniProtKB-KW"/>
</dbReference>
<dbReference type="Pfam" id="PF14792">
    <property type="entry name" value="DNA_pol_B_palm"/>
    <property type="match status" value="1"/>
</dbReference>
<comment type="caution">
    <text evidence="21">The sequence shown here is derived from an EMBL/GenBank/DDBJ whole genome shotgun (WGS) entry which is preliminary data.</text>
</comment>
<comment type="subcellular location">
    <subcellularLocation>
        <location evidence="2">Nucleus</location>
    </subcellularLocation>
</comment>
<evidence type="ECO:0000256" key="12">
    <source>
        <dbReference type="ARBA" id="ARBA00022932"/>
    </source>
</evidence>
<evidence type="ECO:0000256" key="4">
    <source>
        <dbReference type="ARBA" id="ARBA00012417"/>
    </source>
</evidence>
<keyword evidence="22" id="KW-1185">Reference proteome</keyword>
<keyword evidence="12" id="KW-0239">DNA-directed DNA polymerase</keyword>
<dbReference type="EMBL" id="NPHW01007054">
    <property type="protein sequence ID" value="OXV05396.1"/>
    <property type="molecule type" value="Genomic_DNA"/>
</dbReference>
<evidence type="ECO:0000256" key="7">
    <source>
        <dbReference type="ARBA" id="ARBA00022679"/>
    </source>
</evidence>
<keyword evidence="9" id="KW-0235">DNA replication</keyword>
<feature type="domain" description="BRCT" evidence="20">
    <location>
        <begin position="150"/>
        <end position="246"/>
    </location>
</feature>
<protein>
    <recommendedName>
        <fullName evidence="5">DNA polymerase lambda</fullName>
        <ecNumber evidence="4">2.7.7.7</ecNumber>
    </recommendedName>
</protein>
<dbReference type="PRINTS" id="PR00869">
    <property type="entry name" value="DNAPOLX"/>
</dbReference>
<dbReference type="InterPro" id="IPR022312">
    <property type="entry name" value="DNA_pol_X"/>
</dbReference>
<dbReference type="InterPro" id="IPR027421">
    <property type="entry name" value="DNA_pol_lamdba_lyase_dom_sf"/>
</dbReference>
<dbReference type="GO" id="GO:0046872">
    <property type="term" value="F:metal ion binding"/>
    <property type="evidence" value="ECO:0007669"/>
    <property type="project" value="UniProtKB-KW"/>
</dbReference>
<dbReference type="SUPFAM" id="SSF81301">
    <property type="entry name" value="Nucleotidyltransferase"/>
    <property type="match status" value="1"/>
</dbReference>
<evidence type="ECO:0000313" key="22">
    <source>
        <dbReference type="Proteomes" id="UP000243515"/>
    </source>
</evidence>
<evidence type="ECO:0000259" key="20">
    <source>
        <dbReference type="PROSITE" id="PS50172"/>
    </source>
</evidence>
<evidence type="ECO:0000313" key="21">
    <source>
        <dbReference type="EMBL" id="OXV05396.1"/>
    </source>
</evidence>
<evidence type="ECO:0000256" key="1">
    <source>
        <dbReference type="ARBA" id="ARBA00001936"/>
    </source>
</evidence>
<keyword evidence="11" id="KW-0227">DNA damage</keyword>
<evidence type="ECO:0000256" key="14">
    <source>
        <dbReference type="ARBA" id="ARBA00023204"/>
    </source>
</evidence>
<reference evidence="21 22" key="1">
    <citation type="journal article" date="2015" name="Environ. Microbiol.">
        <title>Metagenome sequence of Elaphomyces granulatus from sporocarp tissue reveals Ascomycota ectomycorrhizal fingerprints of genome expansion and a Proteobacteria-rich microbiome.</title>
        <authorList>
            <person name="Quandt C.A."/>
            <person name="Kohler A."/>
            <person name="Hesse C.N."/>
            <person name="Sharpton T.J."/>
            <person name="Martin F."/>
            <person name="Spatafora J.W."/>
        </authorList>
    </citation>
    <scope>NUCLEOTIDE SEQUENCE [LARGE SCALE GENOMIC DNA]</scope>
    <source>
        <strain evidence="21 22">OSC145934</strain>
    </source>
</reference>
<dbReference type="GO" id="GO:0003887">
    <property type="term" value="F:DNA-directed DNA polymerase activity"/>
    <property type="evidence" value="ECO:0007669"/>
    <property type="project" value="UniProtKB-KW"/>
</dbReference>
<dbReference type="InterPro" id="IPR018944">
    <property type="entry name" value="DNA_pol_lambd_fingers_domain"/>
</dbReference>
<dbReference type="OrthoDB" id="205514at2759"/>
<dbReference type="GO" id="GO:0006303">
    <property type="term" value="P:double-strand break repair via nonhomologous end joining"/>
    <property type="evidence" value="ECO:0007669"/>
    <property type="project" value="TreeGrafter"/>
</dbReference>
<name>A0A232LML8_9EURO</name>
<dbReference type="Pfam" id="PF14716">
    <property type="entry name" value="HHH_8"/>
    <property type="match status" value="1"/>
</dbReference>
<dbReference type="InterPro" id="IPR019843">
    <property type="entry name" value="DNA_pol-X_BS"/>
</dbReference>
<dbReference type="Gene3D" id="3.30.460.10">
    <property type="entry name" value="Beta Polymerase, domain 2"/>
    <property type="match status" value="1"/>
</dbReference>
<keyword evidence="10" id="KW-0479">Metal-binding</keyword>
<evidence type="ECO:0000256" key="18">
    <source>
        <dbReference type="PIRSR" id="PIRSR622312-50"/>
    </source>
</evidence>
<feature type="region of interest" description="Disordered" evidence="19">
    <location>
        <begin position="336"/>
        <end position="366"/>
    </location>
</feature>
<keyword evidence="6" id="KW-0237">DNA synthesis</keyword>
<organism evidence="21 22">
    <name type="scientific">Elaphomyces granulatus</name>
    <dbReference type="NCBI Taxonomy" id="519963"/>
    <lineage>
        <taxon>Eukaryota</taxon>
        <taxon>Fungi</taxon>
        <taxon>Dikarya</taxon>
        <taxon>Ascomycota</taxon>
        <taxon>Pezizomycotina</taxon>
        <taxon>Eurotiomycetes</taxon>
        <taxon>Eurotiomycetidae</taxon>
        <taxon>Eurotiales</taxon>
        <taxon>Elaphomycetaceae</taxon>
        <taxon>Elaphomyces</taxon>
    </lineage>
</organism>
<evidence type="ECO:0000256" key="9">
    <source>
        <dbReference type="ARBA" id="ARBA00022705"/>
    </source>
</evidence>
<dbReference type="SUPFAM" id="SSF81585">
    <property type="entry name" value="PsbU/PolX domain-like"/>
    <property type="match status" value="1"/>
</dbReference>
<evidence type="ECO:0000256" key="16">
    <source>
        <dbReference type="ARBA" id="ARBA00023242"/>
    </source>
</evidence>
<dbReference type="EC" id="2.7.7.7" evidence="4"/>
<dbReference type="SMART" id="SM00483">
    <property type="entry name" value="POLXc"/>
    <property type="match status" value="1"/>
</dbReference>
<evidence type="ECO:0000256" key="19">
    <source>
        <dbReference type="SAM" id="MobiDB-lite"/>
    </source>
</evidence>
<dbReference type="InterPro" id="IPR037160">
    <property type="entry name" value="DNA_Pol_thumb_sf"/>
</dbReference>
<feature type="compositionally biased region" description="Polar residues" evidence="19">
    <location>
        <begin position="307"/>
        <end position="318"/>
    </location>
</feature>
<dbReference type="SUPFAM" id="SSF47802">
    <property type="entry name" value="DNA polymerase beta, N-terminal domain-like"/>
    <property type="match status" value="1"/>
</dbReference>
<dbReference type="PANTHER" id="PTHR11276:SF28">
    <property type="entry name" value="DNA POLYMERASE LAMBDA"/>
    <property type="match status" value="1"/>
</dbReference>
<dbReference type="InterPro" id="IPR029398">
    <property type="entry name" value="PolB_thumb"/>
</dbReference>
<evidence type="ECO:0000256" key="5">
    <source>
        <dbReference type="ARBA" id="ARBA00016513"/>
    </source>
</evidence>
<dbReference type="Gene3D" id="1.10.150.110">
    <property type="entry name" value="DNA polymerase beta, N-terminal domain-like"/>
    <property type="match status" value="1"/>
</dbReference>
<dbReference type="Proteomes" id="UP000243515">
    <property type="component" value="Unassembled WGS sequence"/>
</dbReference>
<dbReference type="InterPro" id="IPR043519">
    <property type="entry name" value="NT_sf"/>
</dbReference>
<dbReference type="Gene3D" id="1.10.150.20">
    <property type="entry name" value="5' to 3' exonuclease, C-terminal subdomain"/>
    <property type="match status" value="1"/>
</dbReference>
<evidence type="ECO:0000256" key="2">
    <source>
        <dbReference type="ARBA" id="ARBA00004123"/>
    </source>
</evidence>
<dbReference type="GO" id="GO:0006260">
    <property type="term" value="P:DNA replication"/>
    <property type="evidence" value="ECO:0007669"/>
    <property type="project" value="UniProtKB-KW"/>
</dbReference>
<dbReference type="CDD" id="cd00141">
    <property type="entry name" value="NT_POLXc"/>
    <property type="match status" value="1"/>
</dbReference>
<dbReference type="Gene3D" id="3.30.210.10">
    <property type="entry name" value="DNA polymerase, thumb domain"/>
    <property type="match status" value="1"/>
</dbReference>
<evidence type="ECO:0000256" key="15">
    <source>
        <dbReference type="ARBA" id="ARBA00023239"/>
    </source>
</evidence>
<dbReference type="InterPro" id="IPR010996">
    <property type="entry name" value="HHH_MUS81"/>
</dbReference>
<keyword evidence="16" id="KW-0539">Nucleus</keyword>